<dbReference type="AlphaFoldDB" id="A0AAD7TMP4"/>
<name>A0AAD7TMP4_9APHY</name>
<evidence type="ECO:0000256" key="6">
    <source>
        <dbReference type="ARBA" id="ARBA00023136"/>
    </source>
</evidence>
<evidence type="ECO:0000256" key="2">
    <source>
        <dbReference type="ARBA" id="ARBA00007141"/>
    </source>
</evidence>
<reference evidence="9" key="1">
    <citation type="submission" date="2022-11" db="EMBL/GenBank/DDBJ databases">
        <title>Genome Sequence of Cubamyces cubensis.</title>
        <authorList>
            <person name="Buettner E."/>
        </authorList>
    </citation>
    <scope>NUCLEOTIDE SEQUENCE</scope>
    <source>
        <strain evidence="9">MPL-01</strain>
    </source>
</reference>
<evidence type="ECO:0000256" key="4">
    <source>
        <dbReference type="ARBA" id="ARBA00022824"/>
    </source>
</evidence>
<evidence type="ECO:0000256" key="3">
    <source>
        <dbReference type="ARBA" id="ARBA00022692"/>
    </source>
</evidence>
<dbReference type="Pfam" id="PF04622">
    <property type="entry name" value="ERG2_Sigma1R"/>
    <property type="match status" value="1"/>
</dbReference>
<accession>A0AAD7TMP4</accession>
<comment type="similarity">
    <text evidence="2 8">Belongs to the ERG2 family.</text>
</comment>
<keyword evidence="10" id="KW-1185">Reference proteome</keyword>
<dbReference type="InterPro" id="IPR006716">
    <property type="entry name" value="ERG2_sigma1_rcpt-like"/>
</dbReference>
<keyword evidence="3" id="KW-0812">Transmembrane</keyword>
<gene>
    <name evidence="9" type="ORF">ONZ51_g9396</name>
</gene>
<dbReference type="PANTHER" id="PTHR10868">
    <property type="entry name" value="SIGMA 1-TYPE OPIOID RECEPTOR-RELATED"/>
    <property type="match status" value="1"/>
</dbReference>
<keyword evidence="6" id="KW-0472">Membrane</keyword>
<evidence type="ECO:0000256" key="7">
    <source>
        <dbReference type="ARBA" id="ARBA00029435"/>
    </source>
</evidence>
<comment type="subcellular location">
    <subcellularLocation>
        <location evidence="1">Endoplasmic reticulum membrane</location>
    </subcellularLocation>
</comment>
<dbReference type="Proteomes" id="UP001215151">
    <property type="component" value="Unassembled WGS sequence"/>
</dbReference>
<keyword evidence="5" id="KW-1133">Transmembrane helix</keyword>
<comment type="caution">
    <text evidence="9">The sequence shown here is derived from an EMBL/GenBank/DDBJ whole genome shotgun (WGS) entry which is preliminary data.</text>
</comment>
<evidence type="ECO:0000256" key="5">
    <source>
        <dbReference type="ARBA" id="ARBA00022989"/>
    </source>
</evidence>
<sequence>MHTPDDYFNILVGEQWAFDPPNREREVHRQGEFRRGGVKQYKCHEGCFALKYARGRVPLMLPFGLGDVFSSTVDYWSFDHTVRITARENTRNFLIGKIR</sequence>
<evidence type="ECO:0000313" key="10">
    <source>
        <dbReference type="Proteomes" id="UP001215151"/>
    </source>
</evidence>
<dbReference type="EMBL" id="JAPEVG010000319">
    <property type="protein sequence ID" value="KAJ8468827.1"/>
    <property type="molecule type" value="Genomic_DNA"/>
</dbReference>
<dbReference type="EC" id="5.-.-.-" evidence="8"/>
<evidence type="ECO:0000256" key="8">
    <source>
        <dbReference type="RuleBase" id="RU368083"/>
    </source>
</evidence>
<organism evidence="9 10">
    <name type="scientific">Trametes cubensis</name>
    <dbReference type="NCBI Taxonomy" id="1111947"/>
    <lineage>
        <taxon>Eukaryota</taxon>
        <taxon>Fungi</taxon>
        <taxon>Dikarya</taxon>
        <taxon>Basidiomycota</taxon>
        <taxon>Agaricomycotina</taxon>
        <taxon>Agaricomycetes</taxon>
        <taxon>Polyporales</taxon>
        <taxon>Polyporaceae</taxon>
        <taxon>Trametes</taxon>
    </lineage>
</organism>
<dbReference type="GO" id="GO:0005789">
    <property type="term" value="C:endoplasmic reticulum membrane"/>
    <property type="evidence" value="ECO:0007669"/>
    <property type="project" value="UniProtKB-SubCell"/>
</dbReference>
<protein>
    <recommendedName>
        <fullName evidence="8">C-8 sterol isomerase</fullName>
        <ecNumber evidence="8">5.-.-.-</ecNumber>
    </recommendedName>
    <alternativeName>
        <fullName evidence="8">Delta-8--delta-7 sterol isomerase</fullName>
    </alternativeName>
</protein>
<dbReference type="PANTHER" id="PTHR10868:SF1">
    <property type="entry name" value="SIGMA NON-OPIOID INTRACELLULAR RECEPTOR 1"/>
    <property type="match status" value="1"/>
</dbReference>
<keyword evidence="4" id="KW-0256">Endoplasmic reticulum</keyword>
<proteinExistence type="inferred from homology"/>
<comment type="pathway">
    <text evidence="7 8">Steroid metabolism; ergosterol biosynthesis.</text>
</comment>
<evidence type="ECO:0000313" key="9">
    <source>
        <dbReference type="EMBL" id="KAJ8468827.1"/>
    </source>
</evidence>
<evidence type="ECO:0000256" key="1">
    <source>
        <dbReference type="ARBA" id="ARBA00004586"/>
    </source>
</evidence>
<comment type="function">
    <text evidence="8">Catalyzes the reaction which results in unsaturation at C-7 in the B ring of sterols.</text>
</comment>